<proteinExistence type="predicted"/>
<evidence type="ECO:0000313" key="1">
    <source>
        <dbReference type="EMBL" id="HIH16689.1"/>
    </source>
</evidence>
<comment type="caution">
    <text evidence="1">The sequence shown here is derived from an EMBL/GenBank/DDBJ whole genome shotgun (WGS) entry which is preliminary data.</text>
</comment>
<organism evidence="1 2">
    <name type="scientific">Candidatus Iainarchaeum sp</name>
    <dbReference type="NCBI Taxonomy" id="3101447"/>
    <lineage>
        <taxon>Archaea</taxon>
        <taxon>Candidatus Iainarchaeota</taxon>
        <taxon>Candidatus Iainarchaeia</taxon>
        <taxon>Candidatus Iainarchaeales</taxon>
        <taxon>Candidatus Iainarchaeaceae</taxon>
        <taxon>Candidatus Iainarchaeum</taxon>
    </lineage>
</organism>
<evidence type="ECO:0000313" key="2">
    <source>
        <dbReference type="Proteomes" id="UP000564964"/>
    </source>
</evidence>
<dbReference type="EMBL" id="DUGH01000115">
    <property type="protein sequence ID" value="HIH16689.1"/>
    <property type="molecule type" value="Genomic_DNA"/>
</dbReference>
<sequence>MKLPDTTKFEKIMSWNRRRDNRTDALIARLRSMGVTEAKIVRLVQAEGLRQFTDARQLLADELGELRLKHAGRTIHAIPETDLARMLQLGKEIHNIEKGLKKKP</sequence>
<name>A0A7J4JJ96_9ARCH</name>
<dbReference type="AlphaFoldDB" id="A0A7J4JJ96"/>
<reference evidence="2" key="1">
    <citation type="journal article" date="2020" name="bioRxiv">
        <title>A rank-normalized archaeal taxonomy based on genome phylogeny resolves widespread incomplete and uneven classifications.</title>
        <authorList>
            <person name="Rinke C."/>
            <person name="Chuvochina M."/>
            <person name="Mussig A.J."/>
            <person name="Chaumeil P.-A."/>
            <person name="Waite D.W."/>
            <person name="Whitman W.B."/>
            <person name="Parks D.H."/>
            <person name="Hugenholtz P."/>
        </authorList>
    </citation>
    <scope>NUCLEOTIDE SEQUENCE [LARGE SCALE GENOMIC DNA]</scope>
</reference>
<gene>
    <name evidence="1" type="ORF">HA252_04760</name>
</gene>
<protein>
    <submittedName>
        <fullName evidence="1">Uncharacterized protein</fullName>
    </submittedName>
</protein>
<accession>A0A7J4JJ96</accession>
<dbReference type="Proteomes" id="UP000564964">
    <property type="component" value="Unassembled WGS sequence"/>
</dbReference>